<evidence type="ECO:0000313" key="2">
    <source>
        <dbReference type="Proteomes" id="UP000184164"/>
    </source>
</evidence>
<dbReference type="RefSeq" id="WP_073001873.1">
    <property type="nucleotide sequence ID" value="NZ_FQUM01000005.1"/>
</dbReference>
<gene>
    <name evidence="1" type="ORF">SAMN05444274_10580</name>
</gene>
<dbReference type="OrthoDB" id="1117347at2"/>
<dbReference type="EMBL" id="FQUM01000005">
    <property type="protein sequence ID" value="SHF40014.1"/>
    <property type="molecule type" value="Genomic_DNA"/>
</dbReference>
<protein>
    <submittedName>
        <fullName evidence="1">Uncharacterized protein</fullName>
    </submittedName>
</protein>
<dbReference type="Proteomes" id="UP000184164">
    <property type="component" value="Unassembled WGS sequence"/>
</dbReference>
<dbReference type="AlphaFoldDB" id="A0A1M5BBY0"/>
<sequence>MEQNKKMEVFSNLTKQVTIVSVEEKVLQGSLVFEAQNQFPGYYHETPTKPKPIYIYLVLDKQYPLEEVLRATQNIEKEYDWKFDSGKGYMLIGTQLLNVIRLRHLSEIDLVEKIQEAYQKQGIQFLMNKKLKGKLEAEVKIVKFLSLEQLADGVYQELQDDNFGYIEIPKYLKYDTFVKVTMDVKYNWMGHEFDAASGSFYKDGTLVEFVRILSNKINAEYLVKLRKLFLEKIR</sequence>
<evidence type="ECO:0000313" key="1">
    <source>
        <dbReference type="EMBL" id="SHF40014.1"/>
    </source>
</evidence>
<accession>A0A1M5BBY0</accession>
<keyword evidence="2" id="KW-1185">Reference proteome</keyword>
<organism evidence="1 2">
    <name type="scientific">Mariniphaga anaerophila</name>
    <dbReference type="NCBI Taxonomy" id="1484053"/>
    <lineage>
        <taxon>Bacteria</taxon>
        <taxon>Pseudomonadati</taxon>
        <taxon>Bacteroidota</taxon>
        <taxon>Bacteroidia</taxon>
        <taxon>Marinilabiliales</taxon>
        <taxon>Prolixibacteraceae</taxon>
        <taxon>Mariniphaga</taxon>
    </lineage>
</organism>
<name>A0A1M5BBY0_9BACT</name>
<reference evidence="2" key="1">
    <citation type="submission" date="2016-11" db="EMBL/GenBank/DDBJ databases">
        <authorList>
            <person name="Varghese N."/>
            <person name="Submissions S."/>
        </authorList>
    </citation>
    <scope>NUCLEOTIDE SEQUENCE [LARGE SCALE GENOMIC DNA]</scope>
    <source>
        <strain evidence="2">DSM 26910</strain>
    </source>
</reference>
<proteinExistence type="predicted"/>
<dbReference type="STRING" id="1484053.SAMN05444274_10580"/>